<keyword evidence="3" id="KW-1185">Reference proteome</keyword>
<feature type="region of interest" description="Disordered" evidence="1">
    <location>
        <begin position="55"/>
        <end position="101"/>
    </location>
</feature>
<reference evidence="2" key="1">
    <citation type="journal article" date="2020" name="Ecol. Evol.">
        <title>Genome structure and content of the rice root-knot nematode (Meloidogyne graminicola).</title>
        <authorList>
            <person name="Phan N.T."/>
            <person name="Danchin E.G.J."/>
            <person name="Klopp C."/>
            <person name="Perfus-Barbeoch L."/>
            <person name="Kozlowski D.K."/>
            <person name="Koutsovoulos G.D."/>
            <person name="Lopez-Roques C."/>
            <person name="Bouchez O."/>
            <person name="Zahm M."/>
            <person name="Besnard G."/>
            <person name="Bellafiore S."/>
        </authorList>
    </citation>
    <scope>NUCLEOTIDE SEQUENCE</scope>
    <source>
        <strain evidence="2">VN-18</strain>
    </source>
</reference>
<feature type="compositionally biased region" description="Basic and acidic residues" evidence="1">
    <location>
        <begin position="92"/>
        <end position="101"/>
    </location>
</feature>
<accession>A0A8T0A060</accession>
<evidence type="ECO:0000313" key="3">
    <source>
        <dbReference type="Proteomes" id="UP000605970"/>
    </source>
</evidence>
<dbReference type="EMBL" id="JABEBT010000008">
    <property type="protein sequence ID" value="KAF7638930.1"/>
    <property type="molecule type" value="Genomic_DNA"/>
</dbReference>
<protein>
    <submittedName>
        <fullName evidence="2">Uncharacterized protein</fullName>
    </submittedName>
</protein>
<comment type="caution">
    <text evidence="2">The sequence shown here is derived from an EMBL/GenBank/DDBJ whole genome shotgun (WGS) entry which is preliminary data.</text>
</comment>
<organism evidence="2 3">
    <name type="scientific">Meloidogyne graminicola</name>
    <dbReference type="NCBI Taxonomy" id="189291"/>
    <lineage>
        <taxon>Eukaryota</taxon>
        <taxon>Metazoa</taxon>
        <taxon>Ecdysozoa</taxon>
        <taxon>Nematoda</taxon>
        <taxon>Chromadorea</taxon>
        <taxon>Rhabditida</taxon>
        <taxon>Tylenchina</taxon>
        <taxon>Tylenchomorpha</taxon>
        <taxon>Tylenchoidea</taxon>
        <taxon>Meloidogynidae</taxon>
        <taxon>Meloidogyninae</taxon>
        <taxon>Meloidogyne</taxon>
    </lineage>
</organism>
<name>A0A8T0A060_9BILA</name>
<dbReference type="Proteomes" id="UP000605970">
    <property type="component" value="Unassembled WGS sequence"/>
</dbReference>
<sequence>EGEKQKEVPKQDLETAAYLTQTFYPIPLQPKGSQGIASLHNKKLPESILVVRPNSDEKLTPVETEHSERPLNFNTAKAFEHSSPASPPTKKAKADNRRYSC</sequence>
<feature type="non-terminal residue" evidence="2">
    <location>
        <position position="1"/>
    </location>
</feature>
<dbReference type="OrthoDB" id="5906620at2759"/>
<evidence type="ECO:0000313" key="2">
    <source>
        <dbReference type="EMBL" id="KAF7638930.1"/>
    </source>
</evidence>
<proteinExistence type="predicted"/>
<evidence type="ECO:0000256" key="1">
    <source>
        <dbReference type="SAM" id="MobiDB-lite"/>
    </source>
</evidence>
<feature type="compositionally biased region" description="Basic and acidic residues" evidence="1">
    <location>
        <begin position="55"/>
        <end position="69"/>
    </location>
</feature>
<dbReference type="AlphaFoldDB" id="A0A8T0A060"/>
<gene>
    <name evidence="2" type="ORF">Mgra_00001452</name>
</gene>